<evidence type="ECO:0000256" key="5">
    <source>
        <dbReference type="ARBA" id="ARBA00022827"/>
    </source>
</evidence>
<dbReference type="Pfam" id="PF02771">
    <property type="entry name" value="Acyl-CoA_dh_N"/>
    <property type="match status" value="1"/>
</dbReference>
<proteinExistence type="inferred from homology"/>
<accession>A0A1L7NEI9</accession>
<evidence type="ECO:0000259" key="9">
    <source>
        <dbReference type="Pfam" id="PF02770"/>
    </source>
</evidence>
<evidence type="ECO:0000256" key="3">
    <source>
        <dbReference type="ARBA" id="ARBA00011738"/>
    </source>
</evidence>
<keyword evidence="4 7" id="KW-0285">Flavoprotein</keyword>
<dbReference type="InterPro" id="IPR037069">
    <property type="entry name" value="AcylCoA_DH/ox_N_sf"/>
</dbReference>
<dbReference type="RefSeq" id="WP_096426232.1">
    <property type="nucleotide sequence ID" value="NZ_AP015029.1"/>
</dbReference>
<gene>
    <name evidence="11" type="ORF">KF715C_ch33010</name>
</gene>
<dbReference type="GO" id="GO:0033539">
    <property type="term" value="P:fatty acid beta-oxidation using acyl-CoA dehydrogenase"/>
    <property type="evidence" value="ECO:0007669"/>
    <property type="project" value="TreeGrafter"/>
</dbReference>
<name>A0A1L7NEI9_PSEPU</name>
<reference evidence="11 12" key="1">
    <citation type="submission" date="2015-11" db="EMBL/GenBank/DDBJ databases">
        <title>Complete genome sequencing of a biphenyl-degrading bacterium, Pseudomonas putida KF715 (=NBRC110667).</title>
        <authorList>
            <person name="Suenaga H."/>
            <person name="Fujihara N."/>
            <person name="Watanabe T."/>
            <person name="Hirose J."/>
            <person name="Kimura N."/>
            <person name="Yamazoe A."/>
            <person name="Hosoyama A."/>
            <person name="Shimodaira J."/>
            <person name="Furukawa K."/>
        </authorList>
    </citation>
    <scope>NUCLEOTIDE SEQUENCE [LARGE SCALE GENOMIC DNA]</scope>
    <source>
        <strain evidence="11 12">KF715</strain>
    </source>
</reference>
<dbReference type="SUPFAM" id="SSF47203">
    <property type="entry name" value="Acyl-CoA dehydrogenase C-terminal domain-like"/>
    <property type="match status" value="1"/>
</dbReference>
<dbReference type="Pfam" id="PF02770">
    <property type="entry name" value="Acyl-CoA_dh_M"/>
    <property type="match status" value="1"/>
</dbReference>
<dbReference type="CDD" id="cd01155">
    <property type="entry name" value="ACAD_FadE2"/>
    <property type="match status" value="1"/>
</dbReference>
<evidence type="ECO:0000313" key="11">
    <source>
        <dbReference type="EMBL" id="BAW23874.1"/>
    </source>
</evidence>
<keyword evidence="5 7" id="KW-0274">FAD</keyword>
<evidence type="ECO:0000256" key="1">
    <source>
        <dbReference type="ARBA" id="ARBA00001974"/>
    </source>
</evidence>
<evidence type="ECO:0000256" key="6">
    <source>
        <dbReference type="ARBA" id="ARBA00023002"/>
    </source>
</evidence>
<dbReference type="Gene3D" id="2.40.110.10">
    <property type="entry name" value="Butyryl-CoA Dehydrogenase, subunit A, domain 2"/>
    <property type="match status" value="1"/>
</dbReference>
<dbReference type="InterPro" id="IPR013786">
    <property type="entry name" value="AcylCoA_DH/ox_N"/>
</dbReference>
<dbReference type="GO" id="GO:0005737">
    <property type="term" value="C:cytoplasm"/>
    <property type="evidence" value="ECO:0007669"/>
    <property type="project" value="TreeGrafter"/>
</dbReference>
<comment type="similarity">
    <text evidence="2 7">Belongs to the acyl-CoA dehydrogenase family.</text>
</comment>
<protein>
    <submittedName>
        <fullName evidence="11">Isovaleryl-CoA dehydrogenase</fullName>
    </submittedName>
</protein>
<evidence type="ECO:0000256" key="4">
    <source>
        <dbReference type="ARBA" id="ARBA00022630"/>
    </source>
</evidence>
<dbReference type="AlphaFoldDB" id="A0A1L7NEI9"/>
<evidence type="ECO:0000259" key="10">
    <source>
        <dbReference type="Pfam" id="PF02771"/>
    </source>
</evidence>
<dbReference type="GO" id="GO:0050660">
    <property type="term" value="F:flavin adenine dinucleotide binding"/>
    <property type="evidence" value="ECO:0007669"/>
    <property type="project" value="InterPro"/>
</dbReference>
<dbReference type="Gene3D" id="1.10.540.10">
    <property type="entry name" value="Acyl-CoA dehydrogenase/oxidase, N-terminal domain"/>
    <property type="match status" value="1"/>
</dbReference>
<feature type="domain" description="Acyl-CoA dehydrogenase/oxidase C-terminal" evidence="8">
    <location>
        <begin position="245"/>
        <end position="393"/>
    </location>
</feature>
<evidence type="ECO:0000259" key="8">
    <source>
        <dbReference type="Pfam" id="PF00441"/>
    </source>
</evidence>
<dbReference type="InterPro" id="IPR009100">
    <property type="entry name" value="AcylCoA_DH/oxidase_NM_dom_sf"/>
</dbReference>
<evidence type="ECO:0000313" key="12">
    <source>
        <dbReference type="Proteomes" id="UP000218731"/>
    </source>
</evidence>
<evidence type="ECO:0000256" key="7">
    <source>
        <dbReference type="RuleBase" id="RU362125"/>
    </source>
</evidence>
<comment type="subunit">
    <text evidence="3">Homodimer.</text>
</comment>
<feature type="domain" description="Acyl-CoA dehydrogenase/oxidase N-terminal" evidence="10">
    <location>
        <begin position="8"/>
        <end position="128"/>
    </location>
</feature>
<dbReference type="PANTHER" id="PTHR48083">
    <property type="entry name" value="MEDIUM-CHAIN SPECIFIC ACYL-COA DEHYDROGENASE, MITOCHONDRIAL-RELATED"/>
    <property type="match status" value="1"/>
</dbReference>
<dbReference type="FunFam" id="2.40.110.10:FF:000002">
    <property type="entry name" value="Acyl-CoA dehydrogenase fadE12"/>
    <property type="match status" value="1"/>
</dbReference>
<comment type="cofactor">
    <cofactor evidence="1 7">
        <name>FAD</name>
        <dbReference type="ChEBI" id="CHEBI:57692"/>
    </cofactor>
</comment>
<dbReference type="InterPro" id="IPR006091">
    <property type="entry name" value="Acyl-CoA_Oxase/DH_mid-dom"/>
</dbReference>
<dbReference type="InterPro" id="IPR050741">
    <property type="entry name" value="Acyl-CoA_dehydrogenase"/>
</dbReference>
<dbReference type="InterPro" id="IPR009075">
    <property type="entry name" value="AcylCo_DH/oxidase_C"/>
</dbReference>
<dbReference type="GO" id="GO:0003995">
    <property type="term" value="F:acyl-CoA dehydrogenase activity"/>
    <property type="evidence" value="ECO:0007669"/>
    <property type="project" value="TreeGrafter"/>
</dbReference>
<dbReference type="InterPro" id="IPR046373">
    <property type="entry name" value="Acyl-CoA_Oxase/DH_mid-dom_sf"/>
</dbReference>
<feature type="domain" description="Acyl-CoA oxidase/dehydrogenase middle" evidence="9">
    <location>
        <begin position="132"/>
        <end position="233"/>
    </location>
</feature>
<dbReference type="PANTHER" id="PTHR48083:SF13">
    <property type="entry name" value="ACYL-COA DEHYDROGENASE FAMILY MEMBER 11"/>
    <property type="match status" value="1"/>
</dbReference>
<dbReference type="Gene3D" id="1.20.140.10">
    <property type="entry name" value="Butyryl-CoA Dehydrogenase, subunit A, domain 3"/>
    <property type="match status" value="1"/>
</dbReference>
<dbReference type="InterPro" id="IPR036250">
    <property type="entry name" value="AcylCo_DH-like_C"/>
</dbReference>
<dbReference type="Pfam" id="PF00441">
    <property type="entry name" value="Acyl-CoA_dh_1"/>
    <property type="match status" value="1"/>
</dbReference>
<organism evidence="11 12">
    <name type="scientific">Pseudomonas putida</name>
    <name type="common">Arthrobacter siderocapsulatus</name>
    <dbReference type="NCBI Taxonomy" id="303"/>
    <lineage>
        <taxon>Bacteria</taxon>
        <taxon>Pseudomonadati</taxon>
        <taxon>Pseudomonadota</taxon>
        <taxon>Gammaproteobacteria</taxon>
        <taxon>Pseudomonadales</taxon>
        <taxon>Pseudomonadaceae</taxon>
        <taxon>Pseudomonas</taxon>
    </lineage>
</organism>
<sequence>MDFAYSPKVQALRERVTAFMDAYVYPAEAVFERQVAEGDRWQPTAIMEELKAKARAEGLWNLFLPESEYGAGLSNLEYAPLAEIMGRSLLGPEPFNCSAPDTGNMEVLVRYGSEAQKRQWLEPLLRGEIRSAFAMTEPDVASSDATNMAATAVRDGDEWVINGRKWWTSGACDPRCKVMIYMGLSDPEGPRHQQHSMVLVPTDAPGVKIVRPLPVFGYDDAPHGHAEVLFENVRVPYENVLLGEGRGFEIAQGRLGPGRIHHCMRSIGMAERALELMCKRSVERTAFGRPLARLGGNVDKIADSRMEIDMARLLTLKAAYMMDTVGNKVARSEIAQIKVVAPNVALKVIDRAIQIHGGAGVSGDFPLAYMYAMQRTLRLADGPDEVHRAAIGKYEIGKYVPVELLRSGR</sequence>
<dbReference type="EMBL" id="AP015029">
    <property type="protein sequence ID" value="BAW23874.1"/>
    <property type="molecule type" value="Genomic_DNA"/>
</dbReference>
<evidence type="ECO:0000256" key="2">
    <source>
        <dbReference type="ARBA" id="ARBA00009347"/>
    </source>
</evidence>
<keyword evidence="6 7" id="KW-0560">Oxidoreductase</keyword>
<dbReference type="SUPFAM" id="SSF56645">
    <property type="entry name" value="Acyl-CoA dehydrogenase NM domain-like"/>
    <property type="match status" value="1"/>
</dbReference>
<dbReference type="Proteomes" id="UP000218731">
    <property type="component" value="Chromosome 1"/>
</dbReference>